<comment type="pathway">
    <text evidence="4">Lipid metabolism.</text>
</comment>
<gene>
    <name evidence="20" type="ORF">H9812_04380</name>
</gene>
<reference evidence="20" key="2">
    <citation type="submission" date="2021-04" db="EMBL/GenBank/DDBJ databases">
        <authorList>
            <person name="Gilroy R."/>
        </authorList>
    </citation>
    <scope>NUCLEOTIDE SEQUENCE</scope>
    <source>
        <strain evidence="20">CHK33-5263</strain>
    </source>
</reference>
<keyword evidence="8" id="KW-1003">Cell membrane</keyword>
<evidence type="ECO:0000256" key="14">
    <source>
        <dbReference type="ARBA" id="ARBA00023098"/>
    </source>
</evidence>
<sequence>MEEMQPTPPVTPAPEKKARLGNSQLRIITGAVYALVLLAFFVGKVLVHKLFFDALILIFSICGTYEMIRAFGDKLHKSQKIAAMVFSQLCVVVYIVADVIFTDYLNVGFPEDSPLDAVGRNYAPHAALVVFILGIAVIFGILVYGHERMSLESVGYTLIAYLYPSVFLVIMTVCNHLAFYSDAAIALVFVVAPLADVFAYTFGRSLGKKFPAKLAPHVSPNKTLVGGFGGLIGGAVGGLAVFFIYYGLSHCVRLTGIAQFELHAPVFVWQELPFFIGVGVVIAAFSQFGDLVESAFKRKLGIKDMGNILPGHGGVLDRIDSSLYASLIVAFIFVIRIMITGSPA</sequence>
<evidence type="ECO:0000256" key="6">
    <source>
        <dbReference type="ARBA" id="ARBA00012487"/>
    </source>
</evidence>
<evidence type="ECO:0000313" key="20">
    <source>
        <dbReference type="EMBL" id="HIZ24696.1"/>
    </source>
</evidence>
<dbReference type="Proteomes" id="UP000824044">
    <property type="component" value="Unassembled WGS sequence"/>
</dbReference>
<evidence type="ECO:0000256" key="5">
    <source>
        <dbReference type="ARBA" id="ARBA00010185"/>
    </source>
</evidence>
<evidence type="ECO:0000256" key="15">
    <source>
        <dbReference type="ARBA" id="ARBA00023136"/>
    </source>
</evidence>
<name>A0A9D2DWM4_9FIRM</name>
<keyword evidence="11 18" id="KW-0812">Transmembrane</keyword>
<feature type="transmembrane region" description="Helical" evidence="19">
    <location>
        <begin position="224"/>
        <end position="246"/>
    </location>
</feature>
<feature type="transmembrane region" description="Helical" evidence="19">
    <location>
        <begin position="25"/>
        <end position="44"/>
    </location>
</feature>
<feature type="transmembrane region" description="Helical" evidence="19">
    <location>
        <begin position="80"/>
        <end position="102"/>
    </location>
</feature>
<organism evidence="20 21">
    <name type="scientific">Candidatus Gallimonas intestinigallinarum</name>
    <dbReference type="NCBI Taxonomy" id="2838604"/>
    <lineage>
        <taxon>Bacteria</taxon>
        <taxon>Bacillati</taxon>
        <taxon>Bacillota</taxon>
        <taxon>Clostridia</taxon>
        <taxon>Candidatus Gallimonas</taxon>
    </lineage>
</organism>
<keyword evidence="16" id="KW-0594">Phospholipid biosynthesis</keyword>
<evidence type="ECO:0000256" key="12">
    <source>
        <dbReference type="ARBA" id="ARBA00022695"/>
    </source>
</evidence>
<keyword evidence="15 19" id="KW-0472">Membrane</keyword>
<feature type="transmembrane region" description="Helical" evidence="19">
    <location>
        <begin position="156"/>
        <end position="178"/>
    </location>
</feature>
<comment type="catalytic activity">
    <reaction evidence="1 18">
        <text>a 1,2-diacyl-sn-glycero-3-phosphate + CTP + H(+) = a CDP-1,2-diacyl-sn-glycerol + diphosphate</text>
        <dbReference type="Rhea" id="RHEA:16229"/>
        <dbReference type="ChEBI" id="CHEBI:15378"/>
        <dbReference type="ChEBI" id="CHEBI:33019"/>
        <dbReference type="ChEBI" id="CHEBI:37563"/>
        <dbReference type="ChEBI" id="CHEBI:58332"/>
        <dbReference type="ChEBI" id="CHEBI:58608"/>
        <dbReference type="EC" id="2.7.7.41"/>
    </reaction>
</comment>
<dbReference type="PANTHER" id="PTHR46382">
    <property type="entry name" value="PHOSPHATIDATE CYTIDYLYLTRANSFERASE"/>
    <property type="match status" value="1"/>
</dbReference>
<dbReference type="Pfam" id="PF01148">
    <property type="entry name" value="CTP_transf_1"/>
    <property type="match status" value="1"/>
</dbReference>
<evidence type="ECO:0000256" key="11">
    <source>
        <dbReference type="ARBA" id="ARBA00022692"/>
    </source>
</evidence>
<dbReference type="PROSITE" id="PS01315">
    <property type="entry name" value="CDS"/>
    <property type="match status" value="1"/>
</dbReference>
<evidence type="ECO:0000256" key="4">
    <source>
        <dbReference type="ARBA" id="ARBA00005189"/>
    </source>
</evidence>
<keyword evidence="14" id="KW-0443">Lipid metabolism</keyword>
<evidence type="ECO:0000256" key="16">
    <source>
        <dbReference type="ARBA" id="ARBA00023209"/>
    </source>
</evidence>
<evidence type="ECO:0000313" key="21">
    <source>
        <dbReference type="Proteomes" id="UP000824044"/>
    </source>
</evidence>
<evidence type="ECO:0000256" key="1">
    <source>
        <dbReference type="ARBA" id="ARBA00001698"/>
    </source>
</evidence>
<evidence type="ECO:0000256" key="7">
    <source>
        <dbReference type="ARBA" id="ARBA00019373"/>
    </source>
</evidence>
<dbReference type="GO" id="GO:0016024">
    <property type="term" value="P:CDP-diacylglycerol biosynthetic process"/>
    <property type="evidence" value="ECO:0007669"/>
    <property type="project" value="TreeGrafter"/>
</dbReference>
<evidence type="ECO:0000256" key="19">
    <source>
        <dbReference type="SAM" id="Phobius"/>
    </source>
</evidence>
<feature type="transmembrane region" description="Helical" evidence="19">
    <location>
        <begin position="50"/>
        <end position="68"/>
    </location>
</feature>
<protein>
    <recommendedName>
        <fullName evidence="7 18">Phosphatidate cytidylyltransferase</fullName>
        <ecNumber evidence="6 18">2.7.7.41</ecNumber>
    </recommendedName>
</protein>
<evidence type="ECO:0000256" key="10">
    <source>
        <dbReference type="ARBA" id="ARBA00022679"/>
    </source>
</evidence>
<feature type="transmembrane region" description="Helical" evidence="19">
    <location>
        <begin position="266"/>
        <end position="289"/>
    </location>
</feature>
<feature type="transmembrane region" description="Helical" evidence="19">
    <location>
        <begin position="184"/>
        <end position="203"/>
    </location>
</feature>
<evidence type="ECO:0000256" key="9">
    <source>
        <dbReference type="ARBA" id="ARBA00022516"/>
    </source>
</evidence>
<comment type="pathway">
    <text evidence="3 18">Phospholipid metabolism; CDP-diacylglycerol biosynthesis; CDP-diacylglycerol from sn-glycerol 3-phosphate: step 3/3.</text>
</comment>
<dbReference type="PANTHER" id="PTHR46382:SF1">
    <property type="entry name" value="PHOSPHATIDATE CYTIDYLYLTRANSFERASE"/>
    <property type="match status" value="1"/>
</dbReference>
<evidence type="ECO:0000256" key="17">
    <source>
        <dbReference type="ARBA" id="ARBA00023264"/>
    </source>
</evidence>
<keyword evidence="12 18" id="KW-0548">Nucleotidyltransferase</keyword>
<evidence type="ECO:0000256" key="13">
    <source>
        <dbReference type="ARBA" id="ARBA00022989"/>
    </source>
</evidence>
<dbReference type="GO" id="GO:0005886">
    <property type="term" value="C:plasma membrane"/>
    <property type="evidence" value="ECO:0007669"/>
    <property type="project" value="UniProtKB-SubCell"/>
</dbReference>
<comment type="caution">
    <text evidence="20">The sequence shown here is derived from an EMBL/GenBank/DDBJ whole genome shotgun (WGS) entry which is preliminary data.</text>
</comment>
<evidence type="ECO:0000256" key="3">
    <source>
        <dbReference type="ARBA" id="ARBA00005119"/>
    </source>
</evidence>
<dbReference type="InterPro" id="IPR000374">
    <property type="entry name" value="PC_trans"/>
</dbReference>
<evidence type="ECO:0000256" key="2">
    <source>
        <dbReference type="ARBA" id="ARBA00004651"/>
    </source>
</evidence>
<comment type="similarity">
    <text evidence="5 18">Belongs to the CDS family.</text>
</comment>
<dbReference type="EMBL" id="DXBS01000086">
    <property type="protein sequence ID" value="HIZ24696.1"/>
    <property type="molecule type" value="Genomic_DNA"/>
</dbReference>
<evidence type="ECO:0000256" key="18">
    <source>
        <dbReference type="RuleBase" id="RU003938"/>
    </source>
</evidence>
<keyword evidence="10 18" id="KW-0808">Transferase</keyword>
<dbReference type="GO" id="GO:0004605">
    <property type="term" value="F:phosphatidate cytidylyltransferase activity"/>
    <property type="evidence" value="ECO:0007669"/>
    <property type="project" value="UniProtKB-EC"/>
</dbReference>
<dbReference type="AlphaFoldDB" id="A0A9D2DWM4"/>
<dbReference type="EC" id="2.7.7.41" evidence="6 18"/>
<keyword evidence="17" id="KW-1208">Phospholipid metabolism</keyword>
<feature type="transmembrane region" description="Helical" evidence="19">
    <location>
        <begin position="322"/>
        <end position="339"/>
    </location>
</feature>
<proteinExistence type="inferred from homology"/>
<keyword evidence="13 19" id="KW-1133">Transmembrane helix</keyword>
<accession>A0A9D2DWM4</accession>
<comment type="subcellular location">
    <subcellularLocation>
        <location evidence="2">Cell membrane</location>
        <topology evidence="2">Multi-pass membrane protein</topology>
    </subcellularLocation>
</comment>
<keyword evidence="9" id="KW-0444">Lipid biosynthesis</keyword>
<evidence type="ECO:0000256" key="8">
    <source>
        <dbReference type="ARBA" id="ARBA00022475"/>
    </source>
</evidence>
<feature type="transmembrane region" description="Helical" evidence="19">
    <location>
        <begin position="122"/>
        <end position="144"/>
    </location>
</feature>
<reference evidence="20" key="1">
    <citation type="journal article" date="2021" name="PeerJ">
        <title>Extensive microbial diversity within the chicken gut microbiome revealed by metagenomics and culture.</title>
        <authorList>
            <person name="Gilroy R."/>
            <person name="Ravi A."/>
            <person name="Getino M."/>
            <person name="Pursley I."/>
            <person name="Horton D.L."/>
            <person name="Alikhan N.F."/>
            <person name="Baker D."/>
            <person name="Gharbi K."/>
            <person name="Hall N."/>
            <person name="Watson M."/>
            <person name="Adriaenssens E.M."/>
            <person name="Foster-Nyarko E."/>
            <person name="Jarju S."/>
            <person name="Secka A."/>
            <person name="Antonio M."/>
            <person name="Oren A."/>
            <person name="Chaudhuri R.R."/>
            <person name="La Ragione R."/>
            <person name="Hildebrand F."/>
            <person name="Pallen M.J."/>
        </authorList>
    </citation>
    <scope>NUCLEOTIDE SEQUENCE</scope>
    <source>
        <strain evidence="20">CHK33-5263</strain>
    </source>
</reference>